<proteinExistence type="predicted"/>
<dbReference type="EMBL" id="JACHGA010000017">
    <property type="protein sequence ID" value="MBB5278321.1"/>
    <property type="molecule type" value="Genomic_DNA"/>
</dbReference>
<reference evidence="1 2" key="1">
    <citation type="submission" date="2020-08" db="EMBL/GenBank/DDBJ databases">
        <title>Genomic Encyclopedia of Type Strains, Phase IV (KMG-IV): sequencing the most valuable type-strain genomes for metagenomic binning, comparative biology and taxonomic classification.</title>
        <authorList>
            <person name="Goeker M."/>
        </authorList>
    </citation>
    <scope>NUCLEOTIDE SEQUENCE [LARGE SCALE GENOMIC DNA]</scope>
    <source>
        <strain evidence="1 2">DSM 26376</strain>
    </source>
</reference>
<gene>
    <name evidence="1" type="ORF">HNR26_004418</name>
</gene>
<dbReference type="AlphaFoldDB" id="A0A7W8MED4"/>
<sequence>MAKSFLRTALNNLVEARQRRADLYATGALLSLDDASLSAMGLTRDELRRRPHQRSII</sequence>
<comment type="caution">
    <text evidence="1">The sequence shown here is derived from an EMBL/GenBank/DDBJ whole genome shotgun (WGS) entry which is preliminary data.</text>
</comment>
<dbReference type="RefSeq" id="WP_167495059.1">
    <property type="nucleotide sequence ID" value="NZ_JACHGA010000017.1"/>
</dbReference>
<organism evidence="1 2">
    <name type="scientific">Rhizobium rosettiformans</name>
    <dbReference type="NCBI Taxonomy" id="1368430"/>
    <lineage>
        <taxon>Bacteria</taxon>
        <taxon>Pseudomonadati</taxon>
        <taxon>Pseudomonadota</taxon>
        <taxon>Alphaproteobacteria</taxon>
        <taxon>Hyphomicrobiales</taxon>
        <taxon>Rhizobiaceae</taxon>
        <taxon>Rhizobium/Agrobacterium group</taxon>
        <taxon>Rhizobium</taxon>
    </lineage>
</organism>
<evidence type="ECO:0000313" key="2">
    <source>
        <dbReference type="Proteomes" id="UP000550895"/>
    </source>
</evidence>
<accession>A0A7W8MED4</accession>
<protein>
    <submittedName>
        <fullName evidence="1">Uncharacterized protein YjiS (DUF1127 family)</fullName>
    </submittedName>
</protein>
<evidence type="ECO:0000313" key="1">
    <source>
        <dbReference type="EMBL" id="MBB5278321.1"/>
    </source>
</evidence>
<name>A0A7W8MED4_9HYPH</name>
<keyword evidence="2" id="KW-1185">Reference proteome</keyword>
<dbReference type="Proteomes" id="UP000550895">
    <property type="component" value="Unassembled WGS sequence"/>
</dbReference>